<evidence type="ECO:0000259" key="4">
    <source>
        <dbReference type="Pfam" id="PF00685"/>
    </source>
</evidence>
<dbReference type="PANTHER" id="PTHR11783">
    <property type="entry name" value="SULFOTRANSFERASE SULT"/>
    <property type="match status" value="1"/>
</dbReference>
<dbReference type="InterPro" id="IPR027417">
    <property type="entry name" value="P-loop_NTPase"/>
</dbReference>
<accession>A0ABP6C0B7</accession>
<sequence length="277" mass="30429">MNGIRWIASYPKAGNTWLRCMLAAYITGKTPQVWNDVYATTPVLEGMLRFGDLPPTEPAEPVLVKTHLRADVPVLDVLRKATVKVLYLVRNPRDILLSSLRMAAIPLDDLERSRAFAHEFIATGGHQLAALSPGVGIGSWPENVRSWTESPSDRFPDAGLLTVRYEDLRADPVARFSEIIEFLDLGQPVEIGDIRRAVDASTLERMRELEHQSARSGGGTSPTGQEASGDGPKFVGEGRYGDRSLSFLGEDVESAYQELLHGDSGFAHYAKQYGYAG</sequence>
<dbReference type="Proteomes" id="UP001501447">
    <property type="component" value="Unassembled WGS sequence"/>
</dbReference>
<feature type="region of interest" description="Disordered" evidence="3">
    <location>
        <begin position="208"/>
        <end position="235"/>
    </location>
</feature>
<evidence type="ECO:0000313" key="6">
    <source>
        <dbReference type="Proteomes" id="UP001501447"/>
    </source>
</evidence>
<dbReference type="InterPro" id="IPR000863">
    <property type="entry name" value="Sulfotransferase_dom"/>
</dbReference>
<keyword evidence="2" id="KW-0808">Transferase</keyword>
<reference evidence="6" key="1">
    <citation type="journal article" date="2019" name="Int. J. Syst. Evol. Microbiol.">
        <title>The Global Catalogue of Microorganisms (GCM) 10K type strain sequencing project: providing services to taxonomists for standard genome sequencing and annotation.</title>
        <authorList>
            <consortium name="The Broad Institute Genomics Platform"/>
            <consortium name="The Broad Institute Genome Sequencing Center for Infectious Disease"/>
            <person name="Wu L."/>
            <person name="Ma J."/>
        </authorList>
    </citation>
    <scope>NUCLEOTIDE SEQUENCE [LARGE SCALE GENOMIC DNA]</scope>
    <source>
        <strain evidence="6">JCM 16373</strain>
    </source>
</reference>
<dbReference type="Gene3D" id="1.25.40.460">
    <property type="match status" value="1"/>
</dbReference>
<evidence type="ECO:0000256" key="2">
    <source>
        <dbReference type="ARBA" id="ARBA00022679"/>
    </source>
</evidence>
<comment type="similarity">
    <text evidence="1">Belongs to the sulfotransferase 1 family.</text>
</comment>
<dbReference type="SUPFAM" id="SSF52540">
    <property type="entry name" value="P-loop containing nucleoside triphosphate hydrolases"/>
    <property type="match status" value="1"/>
</dbReference>
<keyword evidence="6" id="KW-1185">Reference proteome</keyword>
<evidence type="ECO:0000256" key="3">
    <source>
        <dbReference type="SAM" id="MobiDB-lite"/>
    </source>
</evidence>
<feature type="domain" description="Sulfotransferase" evidence="4">
    <location>
        <begin position="6"/>
        <end position="213"/>
    </location>
</feature>
<dbReference type="RefSeq" id="WP_344560938.1">
    <property type="nucleotide sequence ID" value="NZ_BAAARJ010000001.1"/>
</dbReference>
<proteinExistence type="inferred from homology"/>
<evidence type="ECO:0000256" key="1">
    <source>
        <dbReference type="ARBA" id="ARBA00005771"/>
    </source>
</evidence>
<evidence type="ECO:0000313" key="5">
    <source>
        <dbReference type="EMBL" id="GAA2591779.1"/>
    </source>
</evidence>
<organism evidence="5 6">
    <name type="scientific">Streptomyces axinellae</name>
    <dbReference type="NCBI Taxonomy" id="552788"/>
    <lineage>
        <taxon>Bacteria</taxon>
        <taxon>Bacillati</taxon>
        <taxon>Actinomycetota</taxon>
        <taxon>Actinomycetes</taxon>
        <taxon>Kitasatosporales</taxon>
        <taxon>Streptomycetaceae</taxon>
        <taxon>Streptomyces</taxon>
    </lineage>
</organism>
<dbReference type="Pfam" id="PF00685">
    <property type="entry name" value="Sulfotransfer_1"/>
    <property type="match status" value="1"/>
</dbReference>
<gene>
    <name evidence="5" type="ORF">GCM10009863_00910</name>
</gene>
<comment type="caution">
    <text evidence="5">The sequence shown here is derived from an EMBL/GenBank/DDBJ whole genome shotgun (WGS) entry which is preliminary data.</text>
</comment>
<name>A0ABP6C0B7_9ACTN</name>
<protein>
    <submittedName>
        <fullName evidence="5">Sulfotransferase domain-containing protein</fullName>
    </submittedName>
</protein>
<dbReference type="Gene3D" id="3.40.50.300">
    <property type="entry name" value="P-loop containing nucleotide triphosphate hydrolases"/>
    <property type="match status" value="1"/>
</dbReference>
<dbReference type="EMBL" id="BAAARJ010000001">
    <property type="protein sequence ID" value="GAA2591779.1"/>
    <property type="molecule type" value="Genomic_DNA"/>
</dbReference>